<evidence type="ECO:0000313" key="10">
    <source>
        <dbReference type="Proteomes" id="UP000694005"/>
    </source>
</evidence>
<dbReference type="PROSITE" id="PS00557">
    <property type="entry name" value="FMN_HYDROXY_ACID_DH_1"/>
    <property type="match status" value="1"/>
</dbReference>
<dbReference type="SUPFAM" id="SSF51395">
    <property type="entry name" value="FMN-linked oxidoreductases"/>
    <property type="match status" value="2"/>
</dbReference>
<dbReference type="PANTHER" id="PTHR10578">
    <property type="entry name" value="S -2-HYDROXY-ACID OXIDASE-RELATED"/>
    <property type="match status" value="1"/>
</dbReference>
<name>A0A8D9DPS7_BRACM</name>
<evidence type="ECO:0000256" key="1">
    <source>
        <dbReference type="ARBA" id="ARBA00001917"/>
    </source>
</evidence>
<comment type="subcellular location">
    <subcellularLocation>
        <location evidence="2">Peroxisome</location>
    </subcellularLocation>
</comment>
<gene>
    <name evidence="9" type="ORF">BRAPAZ1V2_A05P41350.2</name>
</gene>
<comment type="similarity">
    <text evidence="7">Belongs to the FMN-dependent alpha-hydroxy acid dehydrogenase family.</text>
</comment>
<dbReference type="Proteomes" id="UP000694005">
    <property type="component" value="Chromosome A05"/>
</dbReference>
<keyword evidence="5" id="KW-0560">Oxidoreductase</keyword>
<evidence type="ECO:0000256" key="4">
    <source>
        <dbReference type="ARBA" id="ARBA00013087"/>
    </source>
</evidence>
<evidence type="ECO:0000256" key="6">
    <source>
        <dbReference type="ARBA" id="ARBA00023140"/>
    </source>
</evidence>
<evidence type="ECO:0000259" key="8">
    <source>
        <dbReference type="PROSITE" id="PS51349"/>
    </source>
</evidence>
<evidence type="ECO:0000256" key="3">
    <source>
        <dbReference type="ARBA" id="ARBA00011881"/>
    </source>
</evidence>
<dbReference type="InterPro" id="IPR013785">
    <property type="entry name" value="Aldolase_TIM"/>
</dbReference>
<dbReference type="EMBL" id="LS974621">
    <property type="protein sequence ID" value="CAG7877614.1"/>
    <property type="molecule type" value="Genomic_DNA"/>
</dbReference>
<dbReference type="Gramene" id="A05p41350.2_BraZ1">
    <property type="protein sequence ID" value="A05p41350.2_BraZ1.CDS"/>
    <property type="gene ID" value="A05g41350.2_BraZ1"/>
</dbReference>
<dbReference type="GO" id="GO:0003973">
    <property type="term" value="F:(S)-2-hydroxy-acid oxidase activity"/>
    <property type="evidence" value="ECO:0007669"/>
    <property type="project" value="UniProtKB-EC"/>
</dbReference>
<proteinExistence type="inferred from homology"/>
<dbReference type="EC" id="1.1.3.15" evidence="4"/>
<dbReference type="GO" id="GO:0010181">
    <property type="term" value="F:FMN binding"/>
    <property type="evidence" value="ECO:0007669"/>
    <property type="project" value="InterPro"/>
</dbReference>
<dbReference type="PANTHER" id="PTHR10578:SF67">
    <property type="entry name" value="PEROXISOMAL (S)-2-HYDROXYACID OXIDASE GLO3"/>
    <property type="match status" value="1"/>
</dbReference>
<evidence type="ECO:0000256" key="2">
    <source>
        <dbReference type="ARBA" id="ARBA00004275"/>
    </source>
</evidence>
<sequence length="512" mass="56355">MDQIVNVNEFQGLAKRALPKMYYDFYSGGAEDEHTLKENVEAFTRIMFRPRVLVDVSKIDTSTRILGYPISSPIMIAPTAMHMLAHPQGETQQLRVTLSCLFFFVNIQIVSFMASCTIEEVASSGNAVKFLQIYVYKQREVTAQMVKRAEKAGFKALVLTVDVPKLGRREADIKNKLISPKLKKFEGLFSTELRPSEGSGMEAVASRGLDASFSWKDIEWLRSITKLPIVVKGILTREDGEIATARAAAACNTIMIVSYMSSCTIEEVASSCNAVRFLQIYVFKKHEIAQMVIRAEKAGFKAIVLTNAPRIGKREADIKNKMISPQLKNFGGLFPTEVQPIKGSGLETLSSTALDSSFGWKDIEWLRSITKLPILIKGILTREDALKAVEAGVDGIVISNHGGRQLDYSPATITVLEEVVHVVRGRIPVLFDGGVRRGTDVFKALALGAQAVLIGRPLAYALAAKGEDGVKQGIEMLKNEFELTMALSGSPTIGDITRNHVKAEAERLHSML</sequence>
<comment type="cofactor">
    <cofactor evidence="1">
        <name>FMN</name>
        <dbReference type="ChEBI" id="CHEBI:58210"/>
    </cofactor>
</comment>
<keyword evidence="6" id="KW-0576">Peroxisome</keyword>
<accession>A0A8D9DPS7</accession>
<dbReference type="AlphaFoldDB" id="A0A8D9DPS7"/>
<dbReference type="PROSITE" id="PS51349">
    <property type="entry name" value="FMN_HYDROXY_ACID_DH_2"/>
    <property type="match status" value="1"/>
</dbReference>
<reference evidence="9 10" key="1">
    <citation type="submission" date="2021-07" db="EMBL/GenBank/DDBJ databases">
        <authorList>
            <consortium name="Genoscope - CEA"/>
            <person name="William W."/>
        </authorList>
    </citation>
    <scope>NUCLEOTIDE SEQUENCE [LARGE SCALE GENOMIC DNA]</scope>
</reference>
<dbReference type="CDD" id="cd02809">
    <property type="entry name" value="alpha_hydroxyacid_oxid_FMN"/>
    <property type="match status" value="1"/>
</dbReference>
<dbReference type="InterPro" id="IPR008259">
    <property type="entry name" value="FMN_hydac_DH_AS"/>
</dbReference>
<feature type="domain" description="FMN hydroxy acid dehydrogenase" evidence="8">
    <location>
        <begin position="1"/>
        <end position="506"/>
    </location>
</feature>
<dbReference type="Pfam" id="PF01070">
    <property type="entry name" value="FMN_dh"/>
    <property type="match status" value="1"/>
</dbReference>
<dbReference type="Gene3D" id="3.20.20.70">
    <property type="entry name" value="Aldolase class I"/>
    <property type="match status" value="2"/>
</dbReference>
<organism evidence="9 10">
    <name type="scientific">Brassica campestris</name>
    <name type="common">Field mustard</name>
    <dbReference type="NCBI Taxonomy" id="3711"/>
    <lineage>
        <taxon>Eukaryota</taxon>
        <taxon>Viridiplantae</taxon>
        <taxon>Streptophyta</taxon>
        <taxon>Embryophyta</taxon>
        <taxon>Tracheophyta</taxon>
        <taxon>Spermatophyta</taxon>
        <taxon>Magnoliopsida</taxon>
        <taxon>eudicotyledons</taxon>
        <taxon>Gunneridae</taxon>
        <taxon>Pentapetalae</taxon>
        <taxon>rosids</taxon>
        <taxon>malvids</taxon>
        <taxon>Brassicales</taxon>
        <taxon>Brassicaceae</taxon>
        <taxon>Brassiceae</taxon>
        <taxon>Brassica</taxon>
    </lineage>
</organism>
<dbReference type="InterPro" id="IPR012133">
    <property type="entry name" value="Alpha-hydoxy_acid_DH_FMN"/>
</dbReference>
<dbReference type="FunFam" id="3.20.20.70:FF:000056">
    <property type="entry name" value="hydroxyacid oxidase 2"/>
    <property type="match status" value="1"/>
</dbReference>
<dbReference type="GO" id="GO:0005777">
    <property type="term" value="C:peroxisome"/>
    <property type="evidence" value="ECO:0007669"/>
    <property type="project" value="UniProtKB-SubCell"/>
</dbReference>
<evidence type="ECO:0000313" key="9">
    <source>
        <dbReference type="EMBL" id="CAG7877614.1"/>
    </source>
</evidence>
<protein>
    <recommendedName>
        <fullName evidence="4">(S)-2-hydroxy-acid oxidase</fullName>
        <ecNumber evidence="4">1.1.3.15</ecNumber>
    </recommendedName>
</protein>
<dbReference type="InterPro" id="IPR000262">
    <property type="entry name" value="FMN-dep_DH"/>
</dbReference>
<comment type="subunit">
    <text evidence="3">Homotetramer.</text>
</comment>
<evidence type="ECO:0000256" key="7">
    <source>
        <dbReference type="ARBA" id="ARBA00024042"/>
    </source>
</evidence>
<evidence type="ECO:0000256" key="5">
    <source>
        <dbReference type="ARBA" id="ARBA00023002"/>
    </source>
</evidence>
<dbReference type="InterPro" id="IPR037396">
    <property type="entry name" value="FMN_HAD"/>
</dbReference>